<gene>
    <name evidence="2" type="ordered locus">Desku_2809</name>
</gene>
<dbReference type="Proteomes" id="UP000009229">
    <property type="component" value="Chromosome"/>
</dbReference>
<dbReference type="AlphaFoldDB" id="A0AAU8PE03"/>
<sequence length="308" mass="33590">MKFQNPSQNPDPAPGRYLLEPGLAARLEGYRLVRYRPAGGEPGGGRRSHRKGGAVEFADYRQYTLGDEPRRVDWKAYARLGRLYVKEFLDERQDCVLLLVDTSASMDYGGEAHKGRCALRVAAGLGVCALAGHDRLAAAAGGSQTALLAPLGGRGSIFRLLQFLEGLTFGGVSDLAGDLRAALAMAPRTGSLYVFSDLLDLEKVEKTLRLAAGYGLETTLLHIMAPQERQPVLEGEWALVDAESGARVEVSVTPALLLAYRRRLENFLGQLDDLCRRWGARRVMVDSGERPAGTFFITLPRAGVLHPR</sequence>
<dbReference type="KEGG" id="dku:Desku_2809"/>
<reference evidence="3" key="1">
    <citation type="submission" date="2011-05" db="EMBL/GenBank/DDBJ databases">
        <title>Complete sequence of Desulfotomaculum kuznetsovii DSM 6115.</title>
        <authorList>
            <person name="Lucas S."/>
            <person name="Han J."/>
            <person name="Lapidus A."/>
            <person name="Cheng J.-F."/>
            <person name="Goodwin L."/>
            <person name="Pitluck S."/>
            <person name="Peters L."/>
            <person name="Mikhailova N."/>
            <person name="Lu M."/>
            <person name="Saunders E."/>
            <person name="Han C."/>
            <person name="Tapia R."/>
            <person name="Land M."/>
            <person name="Hauser L."/>
            <person name="Kyrpides N."/>
            <person name="Ivanova N."/>
            <person name="Pagani I."/>
            <person name="Nazina T."/>
            <person name="Ivanova A."/>
            <person name="Parshina S."/>
            <person name="Kuever J."/>
            <person name="Muyzer G."/>
            <person name="Plugge C."/>
            <person name="Stams A."/>
            <person name="Woyke T."/>
        </authorList>
    </citation>
    <scope>NUCLEOTIDE SEQUENCE [LARGE SCALE GENOMIC DNA]</scope>
    <source>
        <strain evidence="3">DSM 6115 / VKM B-1805 / 17</strain>
    </source>
</reference>
<name>A0AAU8PE03_DESK7</name>
<dbReference type="SUPFAM" id="SSF53300">
    <property type="entry name" value="vWA-like"/>
    <property type="match status" value="1"/>
</dbReference>
<evidence type="ECO:0000313" key="3">
    <source>
        <dbReference type="Proteomes" id="UP000009229"/>
    </source>
</evidence>
<dbReference type="InterPro" id="IPR036465">
    <property type="entry name" value="vWFA_dom_sf"/>
</dbReference>
<feature type="domain" description="DUF58" evidence="1">
    <location>
        <begin position="59"/>
        <end position="260"/>
    </location>
</feature>
<evidence type="ECO:0000259" key="1">
    <source>
        <dbReference type="Pfam" id="PF01882"/>
    </source>
</evidence>
<evidence type="ECO:0000313" key="2">
    <source>
        <dbReference type="EMBL" id="AEG16321.1"/>
    </source>
</evidence>
<protein>
    <recommendedName>
        <fullName evidence="1">DUF58 domain-containing protein</fullName>
    </recommendedName>
</protein>
<proteinExistence type="predicted"/>
<dbReference type="Pfam" id="PF01882">
    <property type="entry name" value="DUF58"/>
    <property type="match status" value="1"/>
</dbReference>
<dbReference type="InterPro" id="IPR002881">
    <property type="entry name" value="DUF58"/>
</dbReference>
<accession>A0AAU8PE03</accession>
<dbReference type="PANTHER" id="PTHR33608:SF7">
    <property type="entry name" value="DUF58 DOMAIN-CONTAINING PROTEIN"/>
    <property type="match status" value="1"/>
</dbReference>
<dbReference type="PANTHER" id="PTHR33608">
    <property type="entry name" value="BLL2464 PROTEIN"/>
    <property type="match status" value="1"/>
</dbReference>
<organism evidence="2 3">
    <name type="scientific">Desulfofundulus kuznetsovii (strain DSM 6115 / VKM B-1805 / 17)</name>
    <name type="common">Desulfotomaculum kuznetsovii</name>
    <dbReference type="NCBI Taxonomy" id="760568"/>
    <lineage>
        <taxon>Bacteria</taxon>
        <taxon>Bacillati</taxon>
        <taxon>Bacillota</taxon>
        <taxon>Clostridia</taxon>
        <taxon>Eubacteriales</taxon>
        <taxon>Peptococcaceae</taxon>
        <taxon>Desulfofundulus</taxon>
    </lineage>
</organism>
<dbReference type="RefSeq" id="WP_013823832.1">
    <property type="nucleotide sequence ID" value="NC_015573.1"/>
</dbReference>
<dbReference type="EMBL" id="CP002770">
    <property type="protein sequence ID" value="AEG16321.1"/>
    <property type="molecule type" value="Genomic_DNA"/>
</dbReference>
<keyword evidence="3" id="KW-1185">Reference proteome</keyword>